<protein>
    <submittedName>
        <fullName evidence="2">Uncharacterized protein</fullName>
    </submittedName>
</protein>
<feature type="compositionally biased region" description="Basic residues" evidence="1">
    <location>
        <begin position="1"/>
        <end position="10"/>
    </location>
</feature>
<feature type="region of interest" description="Disordered" evidence="1">
    <location>
        <begin position="1"/>
        <end position="22"/>
    </location>
</feature>
<proteinExistence type="predicted"/>
<accession>A0AAD6LQG4</accession>
<dbReference type="AlphaFoldDB" id="A0AAD6LQG4"/>
<evidence type="ECO:0000313" key="2">
    <source>
        <dbReference type="EMBL" id="KAJ6969902.1"/>
    </source>
</evidence>
<sequence>MFIKVAHRRGGGLGGGMNIRAQ</sequence>
<comment type="caution">
    <text evidence="2">The sequence shown here is derived from an EMBL/GenBank/DDBJ whole genome shotgun (WGS) entry which is preliminary data.</text>
</comment>
<evidence type="ECO:0000313" key="3">
    <source>
        <dbReference type="Proteomes" id="UP001164929"/>
    </source>
</evidence>
<evidence type="ECO:0000256" key="1">
    <source>
        <dbReference type="SAM" id="MobiDB-lite"/>
    </source>
</evidence>
<dbReference type="EMBL" id="JAQIZT010000015">
    <property type="protein sequence ID" value="KAJ6969902.1"/>
    <property type="molecule type" value="Genomic_DNA"/>
</dbReference>
<keyword evidence="3" id="KW-1185">Reference proteome</keyword>
<name>A0AAD6LQG4_9ROSI</name>
<reference evidence="2" key="1">
    <citation type="journal article" date="2023" name="Mol. Ecol. Resour.">
        <title>Chromosome-level genome assembly of a triploid poplar Populus alba 'Berolinensis'.</title>
        <authorList>
            <person name="Chen S."/>
            <person name="Yu Y."/>
            <person name="Wang X."/>
            <person name="Wang S."/>
            <person name="Zhang T."/>
            <person name="Zhou Y."/>
            <person name="He R."/>
            <person name="Meng N."/>
            <person name="Wang Y."/>
            <person name="Liu W."/>
            <person name="Liu Z."/>
            <person name="Liu J."/>
            <person name="Guo Q."/>
            <person name="Huang H."/>
            <person name="Sederoff R.R."/>
            <person name="Wang G."/>
            <person name="Qu G."/>
            <person name="Chen S."/>
        </authorList>
    </citation>
    <scope>NUCLEOTIDE SEQUENCE</scope>
    <source>
        <strain evidence="2">SC-2020</strain>
    </source>
</reference>
<gene>
    <name evidence="2" type="ORF">NC653_034457</name>
</gene>
<feature type="compositionally biased region" description="Gly residues" evidence="1">
    <location>
        <begin position="11"/>
        <end position="22"/>
    </location>
</feature>
<dbReference type="Proteomes" id="UP001164929">
    <property type="component" value="Chromosome 15"/>
</dbReference>
<organism evidence="2 3">
    <name type="scientific">Populus alba x Populus x berolinensis</name>
    <dbReference type="NCBI Taxonomy" id="444605"/>
    <lineage>
        <taxon>Eukaryota</taxon>
        <taxon>Viridiplantae</taxon>
        <taxon>Streptophyta</taxon>
        <taxon>Embryophyta</taxon>
        <taxon>Tracheophyta</taxon>
        <taxon>Spermatophyta</taxon>
        <taxon>Magnoliopsida</taxon>
        <taxon>eudicotyledons</taxon>
        <taxon>Gunneridae</taxon>
        <taxon>Pentapetalae</taxon>
        <taxon>rosids</taxon>
        <taxon>fabids</taxon>
        <taxon>Malpighiales</taxon>
        <taxon>Salicaceae</taxon>
        <taxon>Saliceae</taxon>
        <taxon>Populus</taxon>
    </lineage>
</organism>